<gene>
    <name evidence="9" type="primary">rnf214</name>
</gene>
<name>A0A6J2W066_CHACN</name>
<evidence type="ECO:0000256" key="4">
    <source>
        <dbReference type="PROSITE-ProRule" id="PRU00175"/>
    </source>
</evidence>
<evidence type="ECO:0000313" key="9">
    <source>
        <dbReference type="RefSeq" id="XP_030637563.1"/>
    </source>
</evidence>
<dbReference type="CTD" id="257160"/>
<keyword evidence="8" id="KW-1185">Reference proteome</keyword>
<dbReference type="InterPro" id="IPR001841">
    <property type="entry name" value="Znf_RING"/>
</dbReference>
<dbReference type="PANTHER" id="PTHR15727">
    <property type="entry name" value="RING FINGER PROTEIN 214"/>
    <property type="match status" value="1"/>
</dbReference>
<dbReference type="FunCoup" id="A0A6J2W066">
    <property type="interactions" value="728"/>
</dbReference>
<dbReference type="SUPFAM" id="SSF57850">
    <property type="entry name" value="RING/U-box"/>
    <property type="match status" value="1"/>
</dbReference>
<dbReference type="OrthoDB" id="9834380at2759"/>
<dbReference type="Gene3D" id="3.30.40.10">
    <property type="entry name" value="Zinc/RING finger domain, C3HC4 (zinc finger)"/>
    <property type="match status" value="1"/>
</dbReference>
<dbReference type="RefSeq" id="XP_030637563.1">
    <property type="nucleotide sequence ID" value="XM_030781703.1"/>
</dbReference>
<organism evidence="8 9">
    <name type="scientific">Chanos chanos</name>
    <name type="common">Milkfish</name>
    <name type="synonym">Mugil chanos</name>
    <dbReference type="NCBI Taxonomy" id="29144"/>
    <lineage>
        <taxon>Eukaryota</taxon>
        <taxon>Metazoa</taxon>
        <taxon>Chordata</taxon>
        <taxon>Craniata</taxon>
        <taxon>Vertebrata</taxon>
        <taxon>Euteleostomi</taxon>
        <taxon>Actinopterygii</taxon>
        <taxon>Neopterygii</taxon>
        <taxon>Teleostei</taxon>
        <taxon>Ostariophysi</taxon>
        <taxon>Gonorynchiformes</taxon>
        <taxon>Chanidae</taxon>
        <taxon>Chanos</taxon>
    </lineage>
</organism>
<dbReference type="PROSITE" id="PS50089">
    <property type="entry name" value="ZF_RING_2"/>
    <property type="match status" value="1"/>
</dbReference>
<feature type="coiled-coil region" evidence="5">
    <location>
        <begin position="185"/>
        <end position="295"/>
    </location>
</feature>
<keyword evidence="1" id="KW-0479">Metal-binding</keyword>
<dbReference type="InterPro" id="IPR013083">
    <property type="entry name" value="Znf_RING/FYVE/PHD"/>
</dbReference>
<dbReference type="AlphaFoldDB" id="A0A6J2W066"/>
<dbReference type="PANTHER" id="PTHR15727:SF3">
    <property type="entry name" value="RING FINGER PROTEIN 214"/>
    <property type="match status" value="1"/>
</dbReference>
<evidence type="ECO:0000256" key="6">
    <source>
        <dbReference type="SAM" id="MobiDB-lite"/>
    </source>
</evidence>
<keyword evidence="2 4" id="KW-0863">Zinc-finger</keyword>
<accession>A0A6J2W066</accession>
<sequence length="750" mass="83266">MLFYLENNYTLNENDSAFHVGVICALQKKPNLIIRRLQASYHSCVLTVRMDSNINSQWSVTLEEGTEDENLVGETCQSGDVIYTYEWPVMYDPWNMESTLPAGLLDKADDELVESEDYSTAKTIVETQERDVQTDACTEERGVNTSEDWESNMRSVEEYSAVLALQYEALVKQQQAEEAEHGFHVDNLEKKKEEKKHQHQGLIDKIESLHVKLELNSSKTTRKNFMAKRQELTAEKERMEEERKRLAQELEDSDRKLKMLTEEQNQDKLTWEQEIASLRNEMERLHRQADEANHTALKDEIGALETERDVCVSLVEDWIEDAERYLDTLRLDPSQQHLQQQLEWEKNITVIRSSLSVLQNKFNENLQLLHKGHPLDSLPSVSPPSLPHVPTLELLMSPIVQSVPNPFHQDHTLPPASVATPLHQLQQITGDSHRVTPPLTVPSPQNLPTSAAHPGLLTHGILMSNAHIPVLMPSSAIATAHTPVAPHIGMVPTQSSTGAPHFAKAVPNQPVTPASHSGSPSPNTHVPATHIPVQGSHSNLPATFVGTAASHPSNQPAQGLVRAPHPAVHQTIPPNVSPQPLPSNPPPAGKLDKLLERLGASFPQCTRDQLTEILQQIKAARGTMAGMSVDDLTQQVALRLAQNERAPLGPIGPPSGARAFPSGAVPVQQPAGQFQRAVRPHLRPPVAQVFHTRPPQATAPSNYKLCLMCQNYVEPGSQYNTNCSHTLHKDCISVWLQSSKKNSCPFCPSK</sequence>
<dbReference type="Proteomes" id="UP000504632">
    <property type="component" value="Chromosome 8"/>
</dbReference>
<feature type="compositionally biased region" description="Pro residues" evidence="6">
    <location>
        <begin position="575"/>
        <end position="588"/>
    </location>
</feature>
<evidence type="ECO:0000256" key="5">
    <source>
        <dbReference type="SAM" id="Coils"/>
    </source>
</evidence>
<evidence type="ECO:0000256" key="2">
    <source>
        <dbReference type="ARBA" id="ARBA00022771"/>
    </source>
</evidence>
<dbReference type="GeneID" id="115818347"/>
<proteinExistence type="predicted"/>
<dbReference type="GO" id="GO:0008270">
    <property type="term" value="F:zinc ion binding"/>
    <property type="evidence" value="ECO:0007669"/>
    <property type="project" value="UniProtKB-KW"/>
</dbReference>
<dbReference type="Pfam" id="PF13639">
    <property type="entry name" value="zf-RING_2"/>
    <property type="match status" value="1"/>
</dbReference>
<dbReference type="InParanoid" id="A0A6J2W066"/>
<dbReference type="GO" id="GO:0004842">
    <property type="term" value="F:ubiquitin-protein transferase activity"/>
    <property type="evidence" value="ECO:0007669"/>
    <property type="project" value="TreeGrafter"/>
</dbReference>
<keyword evidence="3" id="KW-0862">Zinc</keyword>
<feature type="region of interest" description="Disordered" evidence="6">
    <location>
        <begin position="502"/>
        <end position="590"/>
    </location>
</feature>
<evidence type="ECO:0000259" key="7">
    <source>
        <dbReference type="PROSITE" id="PS50089"/>
    </source>
</evidence>
<feature type="compositionally biased region" description="Polar residues" evidence="6">
    <location>
        <begin position="509"/>
        <end position="526"/>
    </location>
</feature>
<protein>
    <submittedName>
        <fullName evidence="9">RING finger protein 214 isoform X1</fullName>
    </submittedName>
</protein>
<reference evidence="9" key="1">
    <citation type="submission" date="2025-08" db="UniProtKB">
        <authorList>
            <consortium name="RefSeq"/>
        </authorList>
    </citation>
    <scope>IDENTIFICATION</scope>
</reference>
<evidence type="ECO:0000256" key="3">
    <source>
        <dbReference type="ARBA" id="ARBA00022833"/>
    </source>
</evidence>
<evidence type="ECO:0000256" key="1">
    <source>
        <dbReference type="ARBA" id="ARBA00022723"/>
    </source>
</evidence>
<keyword evidence="5" id="KW-0175">Coiled coil</keyword>
<evidence type="ECO:0000313" key="8">
    <source>
        <dbReference type="Proteomes" id="UP000504632"/>
    </source>
</evidence>
<feature type="domain" description="RING-type" evidence="7">
    <location>
        <begin position="706"/>
        <end position="747"/>
    </location>
</feature>